<evidence type="ECO:0000256" key="1">
    <source>
        <dbReference type="ARBA" id="ARBA00004651"/>
    </source>
</evidence>
<evidence type="ECO:0000256" key="5">
    <source>
        <dbReference type="ARBA" id="ARBA00022989"/>
    </source>
</evidence>
<dbReference type="PANTHER" id="PTHR43394:SF4">
    <property type="entry name" value="TOXIN SECRETION ABC TRANSPORTER ATP-BINDING PROTEIN"/>
    <property type="match status" value="1"/>
</dbReference>
<comment type="caution">
    <text evidence="10">The sequence shown here is derived from an EMBL/GenBank/DDBJ whole genome shotgun (WGS) entry which is preliminary data.</text>
</comment>
<evidence type="ECO:0000256" key="6">
    <source>
        <dbReference type="ARBA" id="ARBA00023136"/>
    </source>
</evidence>
<keyword evidence="4 10" id="KW-0067">ATP-binding</keyword>
<comment type="subcellular location">
    <subcellularLocation>
        <location evidence="1">Cell membrane</location>
        <topology evidence="1">Multi-pass membrane protein</topology>
    </subcellularLocation>
</comment>
<evidence type="ECO:0000256" key="4">
    <source>
        <dbReference type="ARBA" id="ARBA00022840"/>
    </source>
</evidence>
<dbReference type="Pfam" id="PF00005">
    <property type="entry name" value="ABC_tran"/>
    <property type="match status" value="1"/>
</dbReference>
<feature type="transmembrane region" description="Helical" evidence="7">
    <location>
        <begin position="26"/>
        <end position="48"/>
    </location>
</feature>
<dbReference type="SUPFAM" id="SSF52540">
    <property type="entry name" value="P-loop containing nucleoside triphosphate hydrolases"/>
    <property type="match status" value="1"/>
</dbReference>
<keyword evidence="11" id="KW-1185">Reference proteome</keyword>
<dbReference type="PROSITE" id="PS50893">
    <property type="entry name" value="ABC_TRANSPORTER_2"/>
    <property type="match status" value="1"/>
</dbReference>
<reference evidence="10 11" key="1">
    <citation type="submission" date="2023-09" db="EMBL/GenBank/DDBJ databases">
        <authorList>
            <person name="Rey-Velasco X."/>
        </authorList>
    </citation>
    <scope>NUCLEOTIDE SEQUENCE [LARGE SCALE GENOMIC DNA]</scope>
    <source>
        <strain evidence="10 11">P007</strain>
    </source>
</reference>
<evidence type="ECO:0000256" key="3">
    <source>
        <dbReference type="ARBA" id="ARBA00022741"/>
    </source>
</evidence>
<dbReference type="InterPro" id="IPR003593">
    <property type="entry name" value="AAA+_ATPase"/>
</dbReference>
<keyword evidence="6 7" id="KW-0472">Membrane</keyword>
<evidence type="ECO:0000313" key="10">
    <source>
        <dbReference type="EMBL" id="MDT0620150.1"/>
    </source>
</evidence>
<dbReference type="InterPro" id="IPR039421">
    <property type="entry name" value="Type_1_exporter"/>
</dbReference>
<organism evidence="10 11">
    <name type="scientific">Croceitalea vernalis</name>
    <dbReference type="NCBI Taxonomy" id="3075599"/>
    <lineage>
        <taxon>Bacteria</taxon>
        <taxon>Pseudomonadati</taxon>
        <taxon>Bacteroidota</taxon>
        <taxon>Flavobacteriia</taxon>
        <taxon>Flavobacteriales</taxon>
        <taxon>Flavobacteriaceae</taxon>
        <taxon>Croceitalea</taxon>
    </lineage>
</organism>
<sequence length="560" mass="63056">MAKTILTSWQRLIGLLSLDKKDVFQVFYYAIFAGLVNLSLPLGIQAIINLIQGAQVSTSWIVLVVLVTLGVAFVGLLQLMQIRIIENVQQKIFTRSSFEFSYRFPKIKMSELRNFYPPELANRFFDTLTIQKGLSKILIDFPAALLQIIFGLLLLSFYHPFFIIYGLLLLLLIYVVFKFTAQKGLETSLDESKNKYMVAHWIQEIARSIISFKLSGKTTHAIDKNDTLVANYLEARESHFKILVIQFIQMIGFKVLVTGGLLLIGGLLVLNQEMNIGQFVAAEIIILLVISSVEKLILGLETFYDLLTSLEKLGQVVDKDLEPQMGEKPFKENTGFNVELNDVSYHVPDRDKKIIDNVSLTITPSCSILLQGPSGSGKSTLLRLIAGILEPDEGKIFINDVALTGINLNYYRSHLGQSLSEETPFEGTIINNITFGDPTVTTEQVYWALEKTKLTEFVKDQPQGLKTVLYPEGRQIPYTISKKIVLARSIVRKPKLLVLKDPLDQFNDNEANDIMNFLSDSTNGWALIIVSENKKWSQRCGRIITMDAGQIVNEKTNKDA</sequence>
<accession>A0ABU3BDH1</accession>
<keyword evidence="2 7" id="KW-0812">Transmembrane</keyword>
<feature type="domain" description="ABC transmembrane type-1" evidence="9">
    <location>
        <begin position="30"/>
        <end position="305"/>
    </location>
</feature>
<dbReference type="SMART" id="SM00382">
    <property type="entry name" value="AAA"/>
    <property type="match status" value="1"/>
</dbReference>
<evidence type="ECO:0000259" key="8">
    <source>
        <dbReference type="PROSITE" id="PS50893"/>
    </source>
</evidence>
<feature type="transmembrane region" description="Helical" evidence="7">
    <location>
        <begin position="137"/>
        <end position="155"/>
    </location>
</feature>
<feature type="transmembrane region" description="Helical" evidence="7">
    <location>
        <begin position="60"/>
        <end position="80"/>
    </location>
</feature>
<evidence type="ECO:0000256" key="2">
    <source>
        <dbReference type="ARBA" id="ARBA00022692"/>
    </source>
</evidence>
<feature type="transmembrane region" description="Helical" evidence="7">
    <location>
        <begin position="161"/>
        <end position="177"/>
    </location>
</feature>
<dbReference type="SUPFAM" id="SSF90123">
    <property type="entry name" value="ABC transporter transmembrane region"/>
    <property type="match status" value="1"/>
</dbReference>
<dbReference type="InterPro" id="IPR003439">
    <property type="entry name" value="ABC_transporter-like_ATP-bd"/>
</dbReference>
<keyword evidence="5 7" id="KW-1133">Transmembrane helix</keyword>
<dbReference type="Pfam" id="PF00664">
    <property type="entry name" value="ABC_membrane"/>
    <property type="match status" value="1"/>
</dbReference>
<dbReference type="Gene3D" id="1.20.1560.10">
    <property type="entry name" value="ABC transporter type 1, transmembrane domain"/>
    <property type="match status" value="1"/>
</dbReference>
<dbReference type="InterPro" id="IPR027417">
    <property type="entry name" value="P-loop_NTPase"/>
</dbReference>
<keyword evidence="3" id="KW-0547">Nucleotide-binding</keyword>
<evidence type="ECO:0000259" key="9">
    <source>
        <dbReference type="PROSITE" id="PS50929"/>
    </source>
</evidence>
<dbReference type="InterPro" id="IPR011527">
    <property type="entry name" value="ABC1_TM_dom"/>
</dbReference>
<dbReference type="GO" id="GO:0005524">
    <property type="term" value="F:ATP binding"/>
    <property type="evidence" value="ECO:0007669"/>
    <property type="project" value="UniProtKB-KW"/>
</dbReference>
<protein>
    <submittedName>
        <fullName evidence="10">ATP-binding cassette domain-containing protein</fullName>
    </submittedName>
</protein>
<name>A0ABU3BDH1_9FLAO</name>
<gene>
    <name evidence="10" type="ORF">RM520_00860</name>
</gene>
<evidence type="ECO:0000313" key="11">
    <source>
        <dbReference type="Proteomes" id="UP001250662"/>
    </source>
</evidence>
<dbReference type="PROSITE" id="PS50929">
    <property type="entry name" value="ABC_TM1F"/>
    <property type="match status" value="1"/>
</dbReference>
<dbReference type="EMBL" id="JAVRHU010000001">
    <property type="protein sequence ID" value="MDT0620150.1"/>
    <property type="molecule type" value="Genomic_DNA"/>
</dbReference>
<evidence type="ECO:0000256" key="7">
    <source>
        <dbReference type="SAM" id="Phobius"/>
    </source>
</evidence>
<feature type="transmembrane region" description="Helical" evidence="7">
    <location>
        <begin position="251"/>
        <end position="270"/>
    </location>
</feature>
<dbReference type="Proteomes" id="UP001250662">
    <property type="component" value="Unassembled WGS sequence"/>
</dbReference>
<dbReference type="PANTHER" id="PTHR43394">
    <property type="entry name" value="ATP-DEPENDENT PERMEASE MDL1, MITOCHONDRIAL"/>
    <property type="match status" value="1"/>
</dbReference>
<dbReference type="RefSeq" id="WP_311383811.1">
    <property type="nucleotide sequence ID" value="NZ_JAVRHU010000001.1"/>
</dbReference>
<dbReference type="InterPro" id="IPR036640">
    <property type="entry name" value="ABC1_TM_sf"/>
</dbReference>
<proteinExistence type="predicted"/>
<dbReference type="Gene3D" id="3.40.50.300">
    <property type="entry name" value="P-loop containing nucleotide triphosphate hydrolases"/>
    <property type="match status" value="1"/>
</dbReference>
<feature type="domain" description="ABC transporter" evidence="8">
    <location>
        <begin position="338"/>
        <end position="560"/>
    </location>
</feature>